<dbReference type="Proteomes" id="UP001163603">
    <property type="component" value="Chromosome 1"/>
</dbReference>
<dbReference type="EMBL" id="CM047736">
    <property type="protein sequence ID" value="KAJ0052024.1"/>
    <property type="molecule type" value="Genomic_DNA"/>
</dbReference>
<comment type="caution">
    <text evidence="1">The sequence shown here is derived from an EMBL/GenBank/DDBJ whole genome shotgun (WGS) entry which is preliminary data.</text>
</comment>
<evidence type="ECO:0000313" key="2">
    <source>
        <dbReference type="Proteomes" id="UP001163603"/>
    </source>
</evidence>
<protein>
    <submittedName>
        <fullName evidence="1">Uncharacterized protein</fullName>
    </submittedName>
</protein>
<name>A0ACC0ZJI8_9ROSI</name>
<organism evidence="1 2">
    <name type="scientific">Pistacia integerrima</name>
    <dbReference type="NCBI Taxonomy" id="434235"/>
    <lineage>
        <taxon>Eukaryota</taxon>
        <taxon>Viridiplantae</taxon>
        <taxon>Streptophyta</taxon>
        <taxon>Embryophyta</taxon>
        <taxon>Tracheophyta</taxon>
        <taxon>Spermatophyta</taxon>
        <taxon>Magnoliopsida</taxon>
        <taxon>eudicotyledons</taxon>
        <taxon>Gunneridae</taxon>
        <taxon>Pentapetalae</taxon>
        <taxon>rosids</taxon>
        <taxon>malvids</taxon>
        <taxon>Sapindales</taxon>
        <taxon>Anacardiaceae</taxon>
        <taxon>Pistacia</taxon>
    </lineage>
</organism>
<accession>A0ACC0ZJI8</accession>
<evidence type="ECO:0000313" key="1">
    <source>
        <dbReference type="EMBL" id="KAJ0052024.1"/>
    </source>
</evidence>
<gene>
    <name evidence="1" type="ORF">Pint_02129</name>
</gene>
<keyword evidence="2" id="KW-1185">Reference proteome</keyword>
<proteinExistence type="predicted"/>
<sequence length="435" mass="48873">MEKGLISVDQWTQGSQAYFLTHLHSDHTKGLTSSWARGPLFCSRLTAKLFPLKFPGLNLSLLRVLDIGSWHSISLMSPSSGEKTVVQVMAIDAHHCPGSIMLLFRGEFGCLLYTGDFRWETDGERAKTARNTLLKALKEDAVDIIYLDNTYCNPSYDFPSREVAAQQVADIIASHPNHDIIIGIDTLGKEELLVHISRLLNIKIWVWPERLQTMHLLGFHDIFTTKTSLTRVRAVPRYSFSIDTLERLNTMRPTIGIMPSGLPWLVKPFKGKDKLFGSLLTPYNRSQKGANGGMQTDKRNDNLGSADRFHKYIYSVPYSDHSCFMEIQEFVKLVQPVKVRGIVSSSSCYVDPLYYFGRLCGANQPSRGLHNSEESKSLSKRVIAVQTNCYARSGNSTDAGRKRGRTPKVDFLGVNVSKANTLRRIRRGAKIAQSE</sequence>
<reference evidence="2" key="1">
    <citation type="journal article" date="2023" name="G3 (Bethesda)">
        <title>Genome assembly and association tests identify interacting loci associated with vigor, precocity, and sex in interspecific pistachio rootstocks.</title>
        <authorList>
            <person name="Palmer W."/>
            <person name="Jacygrad E."/>
            <person name="Sagayaradj S."/>
            <person name="Cavanaugh K."/>
            <person name="Han R."/>
            <person name="Bertier L."/>
            <person name="Beede B."/>
            <person name="Kafkas S."/>
            <person name="Golino D."/>
            <person name="Preece J."/>
            <person name="Michelmore R."/>
        </authorList>
    </citation>
    <scope>NUCLEOTIDE SEQUENCE [LARGE SCALE GENOMIC DNA]</scope>
</reference>